<sequence length="111" mass="12349">MATTPDRVQVPGLNLQQEIGSSIRYTSATCLSHSVATPSRSKIGRWGLPDTRETVPTKAKYCKSVYYPIHDPSNDTDKNIQSVYYSVRPNMVTYKAILILCTGIEGLPETR</sequence>
<evidence type="ECO:0000313" key="2">
    <source>
        <dbReference type="Proteomes" id="UP001234178"/>
    </source>
</evidence>
<accession>A0ABR0AGL5</accession>
<dbReference type="Proteomes" id="UP001234178">
    <property type="component" value="Unassembled WGS sequence"/>
</dbReference>
<name>A0ABR0AGL5_9CRUS</name>
<gene>
    <name evidence="1" type="ORF">OUZ56_009647</name>
</gene>
<protein>
    <submittedName>
        <fullName evidence="1">Uncharacterized protein</fullName>
    </submittedName>
</protein>
<comment type="caution">
    <text evidence="1">The sequence shown here is derived from an EMBL/GenBank/DDBJ whole genome shotgun (WGS) entry which is preliminary data.</text>
</comment>
<evidence type="ECO:0000313" key="1">
    <source>
        <dbReference type="EMBL" id="KAK4024262.1"/>
    </source>
</evidence>
<keyword evidence="2" id="KW-1185">Reference proteome</keyword>
<proteinExistence type="predicted"/>
<dbReference type="EMBL" id="JAOYFB010000037">
    <property type="protein sequence ID" value="KAK4024262.1"/>
    <property type="molecule type" value="Genomic_DNA"/>
</dbReference>
<organism evidence="1 2">
    <name type="scientific">Daphnia magna</name>
    <dbReference type="NCBI Taxonomy" id="35525"/>
    <lineage>
        <taxon>Eukaryota</taxon>
        <taxon>Metazoa</taxon>
        <taxon>Ecdysozoa</taxon>
        <taxon>Arthropoda</taxon>
        <taxon>Crustacea</taxon>
        <taxon>Branchiopoda</taxon>
        <taxon>Diplostraca</taxon>
        <taxon>Cladocera</taxon>
        <taxon>Anomopoda</taxon>
        <taxon>Daphniidae</taxon>
        <taxon>Daphnia</taxon>
    </lineage>
</organism>
<reference evidence="1 2" key="1">
    <citation type="journal article" date="2023" name="Nucleic Acids Res.">
        <title>The hologenome of Daphnia magna reveals possible DNA methylation and microbiome-mediated evolution of the host genome.</title>
        <authorList>
            <person name="Chaturvedi A."/>
            <person name="Li X."/>
            <person name="Dhandapani V."/>
            <person name="Marshall H."/>
            <person name="Kissane S."/>
            <person name="Cuenca-Cambronero M."/>
            <person name="Asole G."/>
            <person name="Calvet F."/>
            <person name="Ruiz-Romero M."/>
            <person name="Marangio P."/>
            <person name="Guigo R."/>
            <person name="Rago D."/>
            <person name="Mirbahai L."/>
            <person name="Eastwood N."/>
            <person name="Colbourne J.K."/>
            <person name="Zhou J."/>
            <person name="Mallon E."/>
            <person name="Orsini L."/>
        </authorList>
    </citation>
    <scope>NUCLEOTIDE SEQUENCE [LARGE SCALE GENOMIC DNA]</scope>
    <source>
        <strain evidence="1">LRV0_1</strain>
    </source>
</reference>